<feature type="transmembrane region" description="Helical" evidence="1">
    <location>
        <begin position="93"/>
        <end position="115"/>
    </location>
</feature>
<accession>A0ABP6NG57</accession>
<evidence type="ECO:0000256" key="1">
    <source>
        <dbReference type="SAM" id="Phobius"/>
    </source>
</evidence>
<keyword evidence="2" id="KW-0732">Signal</keyword>
<sequence>MPVLRLLRATAFAAVCVAVSLGMHVLAGGAAVDPAAPAAAVPLVTGGAFVLARRERGLAVLLPAAFAAQYGLHHLFTAASAQPPPVPGHDHGGLAAGVGMLLAHAATALLSAHWLERGESALATLLRLLVAAVLTLLTWRAAPAVRRPVPPPPGEDGARFVTRLLAAAVRRRGPPAGAFVL</sequence>
<name>A0ABP6NG57_9ACTN</name>
<feature type="transmembrane region" description="Helical" evidence="1">
    <location>
        <begin position="121"/>
        <end position="139"/>
    </location>
</feature>
<gene>
    <name evidence="3" type="ORF">GCM10010466_42670</name>
</gene>
<reference evidence="4" key="1">
    <citation type="journal article" date="2019" name="Int. J. Syst. Evol. Microbiol.">
        <title>The Global Catalogue of Microorganisms (GCM) 10K type strain sequencing project: providing services to taxonomists for standard genome sequencing and annotation.</title>
        <authorList>
            <consortium name="The Broad Institute Genomics Platform"/>
            <consortium name="The Broad Institute Genome Sequencing Center for Infectious Disease"/>
            <person name="Wu L."/>
            <person name="Ma J."/>
        </authorList>
    </citation>
    <scope>NUCLEOTIDE SEQUENCE [LARGE SCALE GENOMIC DNA]</scope>
    <source>
        <strain evidence="4">JCM 9373</strain>
    </source>
</reference>
<dbReference type="EMBL" id="BAAAUT010000035">
    <property type="protein sequence ID" value="GAA3147141.1"/>
    <property type="molecule type" value="Genomic_DNA"/>
</dbReference>
<keyword evidence="4" id="KW-1185">Reference proteome</keyword>
<dbReference type="RefSeq" id="WP_344862211.1">
    <property type="nucleotide sequence ID" value="NZ_BAAAUT010000035.1"/>
</dbReference>
<feature type="transmembrane region" description="Helical" evidence="1">
    <location>
        <begin position="56"/>
        <end position="72"/>
    </location>
</feature>
<comment type="caution">
    <text evidence="3">The sequence shown here is derived from an EMBL/GenBank/DDBJ whole genome shotgun (WGS) entry which is preliminary data.</text>
</comment>
<evidence type="ECO:0000313" key="3">
    <source>
        <dbReference type="EMBL" id="GAA3147141.1"/>
    </source>
</evidence>
<feature type="signal peptide" evidence="2">
    <location>
        <begin position="1"/>
        <end position="27"/>
    </location>
</feature>
<dbReference type="Proteomes" id="UP001500320">
    <property type="component" value="Unassembled WGS sequence"/>
</dbReference>
<organism evidence="3 4">
    <name type="scientific">Planomonospora alba</name>
    <dbReference type="NCBI Taxonomy" id="161354"/>
    <lineage>
        <taxon>Bacteria</taxon>
        <taxon>Bacillati</taxon>
        <taxon>Actinomycetota</taxon>
        <taxon>Actinomycetes</taxon>
        <taxon>Streptosporangiales</taxon>
        <taxon>Streptosporangiaceae</taxon>
        <taxon>Planomonospora</taxon>
    </lineage>
</organism>
<keyword evidence="1" id="KW-0812">Transmembrane</keyword>
<keyword evidence="1" id="KW-1133">Transmembrane helix</keyword>
<keyword evidence="1" id="KW-0472">Membrane</keyword>
<proteinExistence type="predicted"/>
<protein>
    <recommendedName>
        <fullName evidence="5">MFS transporter</fullName>
    </recommendedName>
</protein>
<evidence type="ECO:0000256" key="2">
    <source>
        <dbReference type="SAM" id="SignalP"/>
    </source>
</evidence>
<feature type="chain" id="PRO_5046768381" description="MFS transporter" evidence="2">
    <location>
        <begin position="28"/>
        <end position="181"/>
    </location>
</feature>
<evidence type="ECO:0000313" key="4">
    <source>
        <dbReference type="Proteomes" id="UP001500320"/>
    </source>
</evidence>
<evidence type="ECO:0008006" key="5">
    <source>
        <dbReference type="Google" id="ProtNLM"/>
    </source>
</evidence>